<reference evidence="1 2" key="1">
    <citation type="submission" date="2017-08" db="EMBL/GenBank/DDBJ databases">
        <title>Infants hospitalized years apart are colonized by the same room-sourced microbial strains.</title>
        <authorList>
            <person name="Brooks B."/>
            <person name="Olm M.R."/>
            <person name="Firek B.A."/>
            <person name="Baker R."/>
            <person name="Thomas B.C."/>
            <person name="Morowitz M.J."/>
            <person name="Banfield J.F."/>
        </authorList>
    </citation>
    <scope>NUCLEOTIDE SEQUENCE [LARGE SCALE GENOMIC DNA]</scope>
    <source>
        <strain evidence="1">S2_003_000_R2_14</strain>
    </source>
</reference>
<dbReference type="AlphaFoldDB" id="A0A2W5TWD7"/>
<dbReference type="SUPFAM" id="SSF50494">
    <property type="entry name" value="Trypsin-like serine proteases"/>
    <property type="match status" value="1"/>
</dbReference>
<evidence type="ECO:0000313" key="1">
    <source>
        <dbReference type="EMBL" id="PZR17613.1"/>
    </source>
</evidence>
<keyword evidence="1" id="KW-0645">Protease</keyword>
<dbReference type="GO" id="GO:0008233">
    <property type="term" value="F:peptidase activity"/>
    <property type="evidence" value="ECO:0007669"/>
    <property type="project" value="UniProtKB-KW"/>
</dbReference>
<proteinExistence type="predicted"/>
<dbReference type="Proteomes" id="UP000249061">
    <property type="component" value="Unassembled WGS sequence"/>
</dbReference>
<comment type="caution">
    <text evidence="1">The sequence shown here is derived from an EMBL/GenBank/DDBJ whole genome shotgun (WGS) entry which is preliminary data.</text>
</comment>
<accession>A0A2W5TWD7</accession>
<dbReference type="Pfam" id="PF13365">
    <property type="entry name" value="Trypsin_2"/>
    <property type="match status" value="1"/>
</dbReference>
<gene>
    <name evidence="1" type="ORF">DI536_04675</name>
</gene>
<dbReference type="GO" id="GO:0006508">
    <property type="term" value="P:proteolysis"/>
    <property type="evidence" value="ECO:0007669"/>
    <property type="project" value="UniProtKB-KW"/>
</dbReference>
<sequence>MSSPLDAAAAVVLLEFKNSYGLGFVAPNGRIVTCFHVVADEGEILAHLSDGRALPVRAVCALDLRRDLVVLDVGLLDATPVRPGSDRLIDEGSEVFTYGMVSGERRMKWTAAHIDSVQVFGSSLSVYGMRGDVPPDASGAPVVDENGVMIGVAALQQGDEGALVLPWRYVEPLLRQNRELPLSTLSSERRRPPRREVPEHPISLLNGSAVSGLEVTSDSISDAIRIGAPAYNQGDIARCFTVYAEVAQRLIATRDDCPGVQLALRAGLAKAGKMEELDLRAWAMRDAFDGLLLVIEKYLRSTGTPPRRGTKTNFLN</sequence>
<name>A0A2W5TWD7_9BACT</name>
<organism evidence="1 2">
    <name type="scientific">Archangium gephyra</name>
    <dbReference type="NCBI Taxonomy" id="48"/>
    <lineage>
        <taxon>Bacteria</taxon>
        <taxon>Pseudomonadati</taxon>
        <taxon>Myxococcota</taxon>
        <taxon>Myxococcia</taxon>
        <taxon>Myxococcales</taxon>
        <taxon>Cystobacterineae</taxon>
        <taxon>Archangiaceae</taxon>
        <taxon>Archangium</taxon>
    </lineage>
</organism>
<evidence type="ECO:0000313" key="2">
    <source>
        <dbReference type="Proteomes" id="UP000249061"/>
    </source>
</evidence>
<keyword evidence="1" id="KW-0378">Hydrolase</keyword>
<dbReference type="Gene3D" id="2.40.10.120">
    <property type="match status" value="1"/>
</dbReference>
<protein>
    <submittedName>
        <fullName evidence="1">Serine protease</fullName>
    </submittedName>
</protein>
<dbReference type="EMBL" id="QFQP01000002">
    <property type="protein sequence ID" value="PZR17613.1"/>
    <property type="molecule type" value="Genomic_DNA"/>
</dbReference>
<dbReference type="InterPro" id="IPR009003">
    <property type="entry name" value="Peptidase_S1_PA"/>
</dbReference>